<dbReference type="Proteomes" id="UP000237000">
    <property type="component" value="Unassembled WGS sequence"/>
</dbReference>
<evidence type="ECO:0000313" key="2">
    <source>
        <dbReference type="Proteomes" id="UP000237000"/>
    </source>
</evidence>
<accession>A0A2P5DHF7</accession>
<organism evidence="1 2">
    <name type="scientific">Trema orientale</name>
    <name type="common">Charcoal tree</name>
    <name type="synonym">Celtis orientalis</name>
    <dbReference type="NCBI Taxonomy" id="63057"/>
    <lineage>
        <taxon>Eukaryota</taxon>
        <taxon>Viridiplantae</taxon>
        <taxon>Streptophyta</taxon>
        <taxon>Embryophyta</taxon>
        <taxon>Tracheophyta</taxon>
        <taxon>Spermatophyta</taxon>
        <taxon>Magnoliopsida</taxon>
        <taxon>eudicotyledons</taxon>
        <taxon>Gunneridae</taxon>
        <taxon>Pentapetalae</taxon>
        <taxon>rosids</taxon>
        <taxon>fabids</taxon>
        <taxon>Rosales</taxon>
        <taxon>Cannabaceae</taxon>
        <taxon>Trema</taxon>
    </lineage>
</organism>
<dbReference type="AlphaFoldDB" id="A0A2P5DHF7"/>
<dbReference type="InParanoid" id="A0A2P5DHF7"/>
<sequence>CQTNALVKTESLLNERRGGGKSLLLAHPYGGIRPALVSLGAHEAVWWAAMTY</sequence>
<keyword evidence="2" id="KW-1185">Reference proteome</keyword>
<proteinExistence type="predicted"/>
<name>A0A2P5DHF7_TREOI</name>
<feature type="non-terminal residue" evidence="1">
    <location>
        <position position="1"/>
    </location>
</feature>
<protein>
    <submittedName>
        <fullName evidence="1">Uncharacterized protein</fullName>
    </submittedName>
</protein>
<gene>
    <name evidence="1" type="ORF">TorRG33x02_251150</name>
</gene>
<dbReference type="EMBL" id="JXTC01000270">
    <property type="protein sequence ID" value="PON72720.1"/>
    <property type="molecule type" value="Genomic_DNA"/>
</dbReference>
<comment type="caution">
    <text evidence="1">The sequence shown here is derived from an EMBL/GenBank/DDBJ whole genome shotgun (WGS) entry which is preliminary data.</text>
</comment>
<reference evidence="2" key="1">
    <citation type="submission" date="2016-06" db="EMBL/GenBank/DDBJ databases">
        <title>Parallel loss of symbiosis genes in relatives of nitrogen-fixing non-legume Parasponia.</title>
        <authorList>
            <person name="Van Velzen R."/>
            <person name="Holmer R."/>
            <person name="Bu F."/>
            <person name="Rutten L."/>
            <person name="Van Zeijl A."/>
            <person name="Liu W."/>
            <person name="Santuari L."/>
            <person name="Cao Q."/>
            <person name="Sharma T."/>
            <person name="Shen D."/>
            <person name="Roswanjaya Y."/>
            <person name="Wardhani T."/>
            <person name="Kalhor M.S."/>
            <person name="Jansen J."/>
            <person name="Van den Hoogen J."/>
            <person name="Gungor B."/>
            <person name="Hartog M."/>
            <person name="Hontelez J."/>
            <person name="Verver J."/>
            <person name="Yang W.-C."/>
            <person name="Schijlen E."/>
            <person name="Repin R."/>
            <person name="Schilthuizen M."/>
            <person name="Schranz E."/>
            <person name="Heidstra R."/>
            <person name="Miyata K."/>
            <person name="Fedorova E."/>
            <person name="Kohlen W."/>
            <person name="Bisseling T."/>
            <person name="Smit S."/>
            <person name="Geurts R."/>
        </authorList>
    </citation>
    <scope>NUCLEOTIDE SEQUENCE [LARGE SCALE GENOMIC DNA]</scope>
    <source>
        <strain evidence="2">cv. RG33-2</strain>
    </source>
</reference>
<evidence type="ECO:0000313" key="1">
    <source>
        <dbReference type="EMBL" id="PON72720.1"/>
    </source>
</evidence>